<dbReference type="SMART" id="SM00758">
    <property type="entry name" value="PA14"/>
    <property type="match status" value="1"/>
</dbReference>
<dbReference type="Gene3D" id="2.60.120.1560">
    <property type="match status" value="1"/>
</dbReference>
<feature type="domain" description="PA14" evidence="2">
    <location>
        <begin position="424"/>
        <end position="573"/>
    </location>
</feature>
<dbReference type="InterPro" id="IPR018871">
    <property type="entry name" value="GLEYA_adhesin_domain"/>
</dbReference>
<feature type="chain" id="PRO_5040226821" evidence="1">
    <location>
        <begin position="17"/>
        <end position="599"/>
    </location>
</feature>
<protein>
    <submittedName>
        <fullName evidence="3">Glycoside hydrolase</fullName>
    </submittedName>
</protein>
<feature type="non-terminal residue" evidence="3">
    <location>
        <position position="1"/>
    </location>
</feature>
<dbReference type="PANTHER" id="PTHR36578">
    <property type="entry name" value="CHROMOSOME 15, WHOLE GENOME SHOTGUN SEQUENCE"/>
    <property type="match status" value="1"/>
</dbReference>
<dbReference type="PROSITE" id="PS51820">
    <property type="entry name" value="PA14"/>
    <property type="match status" value="1"/>
</dbReference>
<reference evidence="3" key="2">
    <citation type="submission" date="2021-08" db="EMBL/GenBank/DDBJ databases">
        <authorList>
            <person name="Gostincar C."/>
            <person name="Sun X."/>
            <person name="Song Z."/>
            <person name="Gunde-Cimerman N."/>
        </authorList>
    </citation>
    <scope>NUCLEOTIDE SEQUENCE</scope>
    <source>
        <strain evidence="3">EXF-9911</strain>
    </source>
</reference>
<name>A0A9P8EQD2_AURME</name>
<evidence type="ECO:0000256" key="1">
    <source>
        <dbReference type="SAM" id="SignalP"/>
    </source>
</evidence>
<dbReference type="PANTHER" id="PTHR36578:SF2">
    <property type="entry name" value="PA14 DOMAIN-CONTAINING PROTEIN"/>
    <property type="match status" value="1"/>
</dbReference>
<gene>
    <name evidence="3" type="ORF">KCU76_g4469</name>
</gene>
<keyword evidence="1" id="KW-0732">Signal</keyword>
<feature type="signal peptide" evidence="1">
    <location>
        <begin position="1"/>
        <end position="16"/>
    </location>
</feature>
<evidence type="ECO:0000313" key="3">
    <source>
        <dbReference type="EMBL" id="KAG9695459.1"/>
    </source>
</evidence>
<accession>A0A9P8EQD2</accession>
<evidence type="ECO:0000259" key="2">
    <source>
        <dbReference type="PROSITE" id="PS51820"/>
    </source>
</evidence>
<reference evidence="3" key="1">
    <citation type="journal article" date="2021" name="J Fungi (Basel)">
        <title>Virulence traits and population genomics of the black yeast Aureobasidium melanogenum.</title>
        <authorList>
            <person name="Cernosa A."/>
            <person name="Sun X."/>
            <person name="Gostincar C."/>
            <person name="Fang C."/>
            <person name="Gunde-Cimerman N."/>
            <person name="Song Z."/>
        </authorList>
    </citation>
    <scope>NUCLEOTIDE SEQUENCE</scope>
    <source>
        <strain evidence="3">EXF-9911</strain>
    </source>
</reference>
<organism evidence="3 4">
    <name type="scientific">Aureobasidium melanogenum</name>
    <name type="common">Aureobasidium pullulans var. melanogenum</name>
    <dbReference type="NCBI Taxonomy" id="46634"/>
    <lineage>
        <taxon>Eukaryota</taxon>
        <taxon>Fungi</taxon>
        <taxon>Dikarya</taxon>
        <taxon>Ascomycota</taxon>
        <taxon>Pezizomycotina</taxon>
        <taxon>Dothideomycetes</taxon>
        <taxon>Dothideomycetidae</taxon>
        <taxon>Dothideales</taxon>
        <taxon>Saccotheciaceae</taxon>
        <taxon>Aureobasidium</taxon>
    </lineage>
</organism>
<dbReference type="InterPro" id="IPR037524">
    <property type="entry name" value="PA14/GLEYA"/>
</dbReference>
<keyword evidence="3" id="KW-0378">Hydrolase</keyword>
<dbReference type="SUPFAM" id="SSF56988">
    <property type="entry name" value="Anthrax protective antigen"/>
    <property type="match status" value="1"/>
</dbReference>
<proteinExistence type="predicted"/>
<dbReference type="GO" id="GO:0016787">
    <property type="term" value="F:hydrolase activity"/>
    <property type="evidence" value="ECO:0007669"/>
    <property type="project" value="UniProtKB-KW"/>
</dbReference>
<comment type="caution">
    <text evidence="3">The sequence shown here is derived from an EMBL/GenBank/DDBJ whole genome shotgun (WGS) entry which is preliminary data.</text>
</comment>
<dbReference type="AlphaFoldDB" id="A0A9P8EQD2"/>
<dbReference type="OrthoDB" id="271448at2759"/>
<dbReference type="InterPro" id="IPR011658">
    <property type="entry name" value="PA14_dom"/>
</dbReference>
<dbReference type="Proteomes" id="UP000779574">
    <property type="component" value="Unassembled WGS sequence"/>
</dbReference>
<sequence length="599" mass="63781">MRAVAALAACVVFVKAQTFDMDMILAAEPVGTPSVPVVYVTGDSPTTTASATTVSYVESQAAASVSSEIIAAASSTALDKRAASTCVPQPTGVPYNSSPDTASAFLADGYYSSVASAAPTPAGYVNTFTNLQASNNAYGYMGYQLLKTYDTQLCSQICDKINGCLSFNIYYERDPSVDPNDASCASPSSVVQIKCVFWGGPVLKSNALNAGQWRNKFQVVIAGSNGYVNKTIGPAAGYDQPVDLGDATINAPLDCSGHDTFMQSRFFTSGPFDANLCASACSAQSVYNLAHPPAEGQPKTCQFFTTYLLYKNGVALGQTCSLYTMAWNTTYNTNQGYYYGNDHYTVGYSYAFSNMTDQGAPYAACGSSSSSSVTSSTTMSASSTTMTTSTATPTSLLPDTSCSNAGLQFAYYPGLASTQWDYHSANYGLDAENYKTVTPNYTGVTNFIGGFAWNTYHQSSTIYGSSRPFDHEKMILNHRGYFLAPTSGDYTFSIPTVDDAAFFWLGDVAYSGFNEFNYLLLDNQGNGTQSATVTLAAGRYYPIRLIYGNVGGGPGSLYFQITQGSKVAVDWSSTVSPYFVQYSCDGTTAPAYPAFGQET</sequence>
<dbReference type="Pfam" id="PF10528">
    <property type="entry name" value="GLEYA"/>
    <property type="match status" value="1"/>
</dbReference>
<dbReference type="EMBL" id="JAHFXF010000130">
    <property type="protein sequence ID" value="KAG9695459.1"/>
    <property type="molecule type" value="Genomic_DNA"/>
</dbReference>
<evidence type="ECO:0000313" key="4">
    <source>
        <dbReference type="Proteomes" id="UP000779574"/>
    </source>
</evidence>